<dbReference type="RefSeq" id="WP_150740586.1">
    <property type="nucleotide sequence ID" value="NZ_CABPSP010000020.1"/>
</dbReference>
<accession>A0A5E5AQD1</accession>
<dbReference type="AlphaFoldDB" id="A0A5E5AQD1"/>
<dbReference type="OrthoDB" id="5941127at2"/>
<reference evidence="3 4" key="1">
    <citation type="submission" date="2019-08" db="EMBL/GenBank/DDBJ databases">
        <authorList>
            <person name="Peeters C."/>
        </authorList>
    </citation>
    <scope>NUCLEOTIDE SEQUENCE [LARGE SCALE GENOMIC DNA]</scope>
    <source>
        <strain evidence="3 4">LMG 31117</strain>
    </source>
</reference>
<dbReference type="EMBL" id="CABPSP010000020">
    <property type="protein sequence ID" value="VVE75012.1"/>
    <property type="molecule type" value="Genomic_DNA"/>
</dbReference>
<dbReference type="Proteomes" id="UP000383122">
    <property type="component" value="Unassembled WGS sequence"/>
</dbReference>
<feature type="region of interest" description="Disordered" evidence="1">
    <location>
        <begin position="294"/>
        <end position="335"/>
    </location>
</feature>
<protein>
    <submittedName>
        <fullName evidence="3">Uncharacterized protein</fullName>
    </submittedName>
</protein>
<gene>
    <name evidence="3" type="ORF">PAN31117_05059</name>
</gene>
<evidence type="ECO:0000313" key="4">
    <source>
        <dbReference type="Proteomes" id="UP000383122"/>
    </source>
</evidence>
<keyword evidence="2" id="KW-1133">Transmembrane helix</keyword>
<evidence type="ECO:0000256" key="1">
    <source>
        <dbReference type="SAM" id="MobiDB-lite"/>
    </source>
</evidence>
<evidence type="ECO:0000313" key="3">
    <source>
        <dbReference type="EMBL" id="VVE75012.1"/>
    </source>
</evidence>
<keyword evidence="2" id="KW-0812">Transmembrane</keyword>
<feature type="compositionally biased region" description="Polar residues" evidence="1">
    <location>
        <begin position="324"/>
        <end position="333"/>
    </location>
</feature>
<evidence type="ECO:0000256" key="2">
    <source>
        <dbReference type="SAM" id="Phobius"/>
    </source>
</evidence>
<keyword evidence="2" id="KW-0472">Membrane</keyword>
<keyword evidence="4" id="KW-1185">Reference proteome</keyword>
<feature type="transmembrane region" description="Helical" evidence="2">
    <location>
        <begin position="18"/>
        <end position="36"/>
    </location>
</feature>
<proteinExistence type="predicted"/>
<dbReference type="Gene3D" id="3.90.930.1">
    <property type="match status" value="1"/>
</dbReference>
<name>A0A5E5AQD1_9BURK</name>
<sequence length="445" mass="48067">MKSITDFKDQVNTKTARLWRLSIATVSILPFIWLAACSDRTLDFRNAEIVNGKAYAVGANKPFTGKLTNIPENALLLKQDGFVKAARVTGMTLAGNMGGAQSVMFDSLCDAQVSDGMLDGKFVCKAPQSETVMIESSFNRGALDGKLTLNGGPGNGPLTEVKFDNGLPNGTQKIYGWSTHKLVHTYPWVSGVLSGTEEGFDANSGELIKRVSIVNGQYEGELVQYTPDGKQMILRATYVGGRLNGPFKSWDATGSLTGETLYANGIEVGTDGKSVDDCVREWDEADQSIQTSKQMAKGILTGTTPATEEQKDSWRSNCRAGNHPNPTEQSQARQAYEHASAAIDDCIANKKAMLRRNSGMPDNLAIMDSQIIEMRNACYREVGHTASARSSTIASSGLPKASSAEDACVAAWTAAYRREKGGDALVSMDQLNEWEAWCKSGKRPS</sequence>
<dbReference type="SUPFAM" id="SSF82185">
    <property type="entry name" value="Histone H3 K4-specific methyltransferase SET7/9 N-terminal domain"/>
    <property type="match status" value="1"/>
</dbReference>
<organism evidence="3 4">
    <name type="scientific">Pandoraea anapnoica</name>
    <dbReference type="NCBI Taxonomy" id="2508301"/>
    <lineage>
        <taxon>Bacteria</taxon>
        <taxon>Pseudomonadati</taxon>
        <taxon>Pseudomonadota</taxon>
        <taxon>Betaproteobacteria</taxon>
        <taxon>Burkholderiales</taxon>
        <taxon>Burkholderiaceae</taxon>
        <taxon>Pandoraea</taxon>
    </lineage>
</organism>